<gene>
    <name evidence="4" type="ORF">CRP01_28965</name>
</gene>
<proteinExistence type="predicted"/>
<feature type="chain" id="PRO_5013220377" description="Protein BatD" evidence="3">
    <location>
        <begin position="28"/>
        <end position="348"/>
    </location>
</feature>
<keyword evidence="3" id="KW-0732">Signal</keyword>
<feature type="region of interest" description="Disordered" evidence="1">
    <location>
        <begin position="305"/>
        <end position="348"/>
    </location>
</feature>
<evidence type="ECO:0000256" key="3">
    <source>
        <dbReference type="SAM" id="SignalP"/>
    </source>
</evidence>
<evidence type="ECO:0000313" key="5">
    <source>
        <dbReference type="Proteomes" id="UP000223913"/>
    </source>
</evidence>
<dbReference type="AlphaFoldDB" id="A0A2D0N5R8"/>
<dbReference type="RefSeq" id="WP_099153553.1">
    <property type="nucleotide sequence ID" value="NZ_PDUD01000034.1"/>
</dbReference>
<evidence type="ECO:0000256" key="2">
    <source>
        <dbReference type="SAM" id="Phobius"/>
    </source>
</evidence>
<reference evidence="4 5" key="1">
    <citation type="submission" date="2017-10" db="EMBL/GenBank/DDBJ databases">
        <title>The draft genome sequence of Lewinella nigricans NBRC 102662.</title>
        <authorList>
            <person name="Wang K."/>
        </authorList>
    </citation>
    <scope>NUCLEOTIDE SEQUENCE [LARGE SCALE GENOMIC DNA]</scope>
    <source>
        <strain evidence="4 5">NBRC 102662</strain>
    </source>
</reference>
<feature type="transmembrane region" description="Helical" evidence="2">
    <location>
        <begin position="157"/>
        <end position="178"/>
    </location>
</feature>
<keyword evidence="2" id="KW-0472">Membrane</keyword>
<name>A0A2D0N5R8_FLAN2</name>
<keyword evidence="2" id="KW-0812">Transmembrane</keyword>
<evidence type="ECO:0000313" key="4">
    <source>
        <dbReference type="EMBL" id="PHN03113.1"/>
    </source>
</evidence>
<keyword evidence="5" id="KW-1185">Reference proteome</keyword>
<feature type="compositionally biased region" description="Acidic residues" evidence="1">
    <location>
        <begin position="310"/>
        <end position="320"/>
    </location>
</feature>
<protein>
    <recommendedName>
        <fullName evidence="6">Protein BatD</fullName>
    </recommendedName>
</protein>
<keyword evidence="2" id="KW-1133">Transmembrane helix</keyword>
<comment type="caution">
    <text evidence="4">The sequence shown here is derived from an EMBL/GenBank/DDBJ whole genome shotgun (WGS) entry which is preliminary data.</text>
</comment>
<dbReference type="OrthoDB" id="9807384at2"/>
<dbReference type="Proteomes" id="UP000223913">
    <property type="component" value="Unassembled WGS sequence"/>
</dbReference>
<dbReference type="EMBL" id="PDUD01000034">
    <property type="protein sequence ID" value="PHN03113.1"/>
    <property type="molecule type" value="Genomic_DNA"/>
</dbReference>
<organism evidence="4 5">
    <name type="scientific">Flavilitoribacter nigricans (strain ATCC 23147 / DSM 23189 / NBRC 102662 / NCIMB 1420 / SS-2)</name>
    <name type="common">Lewinella nigricans</name>
    <dbReference type="NCBI Taxonomy" id="1122177"/>
    <lineage>
        <taxon>Bacteria</taxon>
        <taxon>Pseudomonadati</taxon>
        <taxon>Bacteroidota</taxon>
        <taxon>Saprospiria</taxon>
        <taxon>Saprospirales</taxon>
        <taxon>Lewinellaceae</taxon>
        <taxon>Flavilitoribacter</taxon>
    </lineage>
</organism>
<accession>A0A2D0N5R8</accession>
<sequence length="348" mass="39243">MTKRFLICILWILLLPVAALTQSTVTAELSNTVIMIGDQVKLQIRVTQPGNDKVDIDLNPISEVEGLEIVSETAPVTKEDPGVNYLEKNVMITSFDSGEYVVPQIPVRLIGADGQIETLQTNPIPLTVNTIPIASDSLQLAPIKDIEREDFTFQDSLPYLLGGAGVIIIGLLIWWFFFKKHDDQGKTRPVIIRPAHEVALDKLEELQKQELWQKGRIKDYYSILTYVAREYLENRFKIPALENTTGEILQKLNGAPEIDQDRLQTLRQILTSSDMVKFAKAEPAAAFHTEAMDKTRQFIIITQAKPQEEVKEEENMEETEAVTAAEEQKTKEPNEENGESPENEAIKE</sequence>
<evidence type="ECO:0008006" key="6">
    <source>
        <dbReference type="Google" id="ProtNLM"/>
    </source>
</evidence>
<evidence type="ECO:0000256" key="1">
    <source>
        <dbReference type="SAM" id="MobiDB-lite"/>
    </source>
</evidence>
<feature type="signal peptide" evidence="3">
    <location>
        <begin position="1"/>
        <end position="27"/>
    </location>
</feature>